<keyword evidence="2" id="KW-1185">Reference proteome</keyword>
<dbReference type="PATRIC" id="fig|1341156.4.peg.1605"/>
<comment type="caution">
    <text evidence="1">The sequence shown here is derived from an EMBL/GenBank/DDBJ whole genome shotgun (WGS) entry which is preliminary data.</text>
</comment>
<dbReference type="EMBL" id="JEOB01000002">
    <property type="protein sequence ID" value="EXM39446.1"/>
    <property type="molecule type" value="Genomic_DNA"/>
</dbReference>
<reference evidence="1 2" key="1">
    <citation type="submission" date="2013-06" db="EMBL/GenBank/DDBJ databases">
        <title>Rumen cellulosomics: divergent fiber-degrading strategies revealed by comparative genome-wide analysis of six Ruminococcal strains.</title>
        <authorList>
            <person name="Dassa B."/>
            <person name="Borovok I."/>
            <person name="Lamed R."/>
            <person name="Flint H."/>
            <person name="Yeoman C.J."/>
            <person name="White B."/>
            <person name="Bayer E.A."/>
        </authorList>
    </citation>
    <scope>NUCLEOTIDE SEQUENCE [LARGE SCALE GENOMIC DNA]</scope>
    <source>
        <strain evidence="1 2">SY3</strain>
    </source>
</reference>
<organism evidence="1 2">
    <name type="scientific">Ruminococcus albus SY3</name>
    <dbReference type="NCBI Taxonomy" id="1341156"/>
    <lineage>
        <taxon>Bacteria</taxon>
        <taxon>Bacillati</taxon>
        <taxon>Bacillota</taxon>
        <taxon>Clostridia</taxon>
        <taxon>Eubacteriales</taxon>
        <taxon>Oscillospiraceae</taxon>
        <taxon>Ruminococcus</taxon>
    </lineage>
</organism>
<dbReference type="AlphaFoldDB" id="A0A011VVZ9"/>
<dbReference type="RefSeq" id="WP_037286048.1">
    <property type="nucleotide sequence ID" value="NZ_JEOB01000002.1"/>
</dbReference>
<sequence length="299" mass="33884">MSVKISEKEYKSYGKCVFIENDSCALAVTVEFGPRVIYFALNDRENVMLEDEEGSFTVDVEGYGTWRNRGGHRLWVAPELIPETYNPDNDPVAYKADGDTVTFTPPATPFGKQLETVITLDASKPIVTVTQRIKNIGDKEADFALWSITGLTAGGTAVIPMCTRKSGYLPNRVMSLWDYSDINDPRFKLTNEYVRIRQDKFIQGAFKAGFNVEDGFAAYAVNEQIFVKCFGEYQFVEYPDYSCNFEMYTNSKFLECEILGEKRKYQPGETAEVTETWHLLDNKGDTEPQLDKIRTAVGK</sequence>
<name>A0A011VVZ9_RUMAL</name>
<proteinExistence type="predicted"/>
<accession>A0A011VVZ9</accession>
<protein>
    <submittedName>
        <fullName evidence="1">Uncharacterized protein</fullName>
    </submittedName>
</protein>
<evidence type="ECO:0000313" key="2">
    <source>
        <dbReference type="Proteomes" id="UP000021369"/>
    </source>
</evidence>
<dbReference type="Proteomes" id="UP000021369">
    <property type="component" value="Unassembled WGS sequence"/>
</dbReference>
<dbReference type="OrthoDB" id="5914937at2"/>
<evidence type="ECO:0000313" key="1">
    <source>
        <dbReference type="EMBL" id="EXM39446.1"/>
    </source>
</evidence>
<gene>
    <name evidence="1" type="ORF">RASY3_05945</name>
</gene>